<evidence type="ECO:0000313" key="2">
    <source>
        <dbReference type="Proteomes" id="UP000530571"/>
    </source>
</evidence>
<evidence type="ECO:0000313" key="1">
    <source>
        <dbReference type="EMBL" id="MBB4120603.1"/>
    </source>
</evidence>
<name>A0A7W6KG22_9HYPH</name>
<organism evidence="1 2">
    <name type="scientific">Martelella radicis</name>
    <dbReference type="NCBI Taxonomy" id="1397476"/>
    <lineage>
        <taxon>Bacteria</taxon>
        <taxon>Pseudomonadati</taxon>
        <taxon>Pseudomonadota</taxon>
        <taxon>Alphaproteobacteria</taxon>
        <taxon>Hyphomicrobiales</taxon>
        <taxon>Aurantimonadaceae</taxon>
        <taxon>Martelella</taxon>
    </lineage>
</organism>
<reference evidence="1 2" key="1">
    <citation type="submission" date="2020-08" db="EMBL/GenBank/DDBJ databases">
        <title>Genomic Encyclopedia of Type Strains, Phase IV (KMG-IV): sequencing the most valuable type-strain genomes for metagenomic binning, comparative biology and taxonomic classification.</title>
        <authorList>
            <person name="Goeker M."/>
        </authorList>
    </citation>
    <scope>NUCLEOTIDE SEQUENCE [LARGE SCALE GENOMIC DNA]</scope>
    <source>
        <strain evidence="1 2">DSM 28101</strain>
    </source>
</reference>
<comment type="caution">
    <text evidence="1">The sequence shown here is derived from an EMBL/GenBank/DDBJ whole genome shotgun (WGS) entry which is preliminary data.</text>
</comment>
<dbReference type="AlphaFoldDB" id="A0A7W6KG22"/>
<dbReference type="EMBL" id="JACIDZ010000001">
    <property type="protein sequence ID" value="MBB4120603.1"/>
    <property type="molecule type" value="Genomic_DNA"/>
</dbReference>
<protein>
    <submittedName>
        <fullName evidence="1">Uncharacterized protein</fullName>
    </submittedName>
</protein>
<proteinExistence type="predicted"/>
<accession>A0A7W6KG22</accession>
<dbReference type="Proteomes" id="UP000530571">
    <property type="component" value="Unassembled WGS sequence"/>
</dbReference>
<sequence length="33" mass="3685">MAERGVAPEMFGECAFWNPDGAVRIAYQRVCLP</sequence>
<keyword evidence="2" id="KW-1185">Reference proteome</keyword>
<gene>
    <name evidence="1" type="ORF">GGR30_000498</name>
</gene>